<keyword evidence="1" id="KW-0812">Transmembrane</keyword>
<dbReference type="PATRIC" id="fig|1267003.4.peg.2354"/>
<dbReference type="EMBL" id="AZCZ01000008">
    <property type="protein sequence ID" value="KRK37898.1"/>
    <property type="molecule type" value="Genomic_DNA"/>
</dbReference>
<name>A0A0R1H3L1_9LACO</name>
<protein>
    <submittedName>
        <fullName evidence="2">Uncharacterized protein</fullName>
    </submittedName>
</protein>
<accession>A0A0R1H3L1</accession>
<keyword evidence="1" id="KW-1133">Transmembrane helix</keyword>
<reference evidence="2 3" key="1">
    <citation type="journal article" date="2015" name="Genome Announc.">
        <title>Expanding the biotechnology potential of lactobacilli through comparative genomics of 213 strains and associated genera.</title>
        <authorList>
            <person name="Sun Z."/>
            <person name="Harris H.M."/>
            <person name="McCann A."/>
            <person name="Guo C."/>
            <person name="Argimon S."/>
            <person name="Zhang W."/>
            <person name="Yang X."/>
            <person name="Jeffery I.B."/>
            <person name="Cooney J.C."/>
            <person name="Kagawa T.F."/>
            <person name="Liu W."/>
            <person name="Song Y."/>
            <person name="Salvetti E."/>
            <person name="Wrobel A."/>
            <person name="Rasinkangas P."/>
            <person name="Parkhill J."/>
            <person name="Rea M.C."/>
            <person name="O'Sullivan O."/>
            <person name="Ritari J."/>
            <person name="Douillard F.P."/>
            <person name="Paul Ross R."/>
            <person name="Yang R."/>
            <person name="Briner A.E."/>
            <person name="Felis G.E."/>
            <person name="de Vos W.M."/>
            <person name="Barrangou R."/>
            <person name="Klaenhammer T.R."/>
            <person name="Caufield P.W."/>
            <person name="Cui Y."/>
            <person name="Zhang H."/>
            <person name="O'Toole P.W."/>
        </authorList>
    </citation>
    <scope>NUCLEOTIDE SEQUENCE [LARGE SCALE GENOMIC DNA]</scope>
    <source>
        <strain evidence="2 3">ATCC 53295</strain>
    </source>
</reference>
<dbReference type="STRING" id="357278.IV61_GL000212"/>
<organism evidence="2 3">
    <name type="scientific">Levilactobacillus parabrevis ATCC 53295</name>
    <dbReference type="NCBI Taxonomy" id="1267003"/>
    <lineage>
        <taxon>Bacteria</taxon>
        <taxon>Bacillati</taxon>
        <taxon>Bacillota</taxon>
        <taxon>Bacilli</taxon>
        <taxon>Lactobacillales</taxon>
        <taxon>Lactobacillaceae</taxon>
        <taxon>Levilactobacillus</taxon>
    </lineage>
</organism>
<proteinExistence type="predicted"/>
<comment type="caution">
    <text evidence="2">The sequence shown here is derived from an EMBL/GenBank/DDBJ whole genome shotgun (WGS) entry which is preliminary data.</text>
</comment>
<sequence>MIILANIFAYKKVQMFIRMSIYIVLGIVVLVVRHHNKKKTRKRMDEKTEYMMKHTKKDANGKYPWEI</sequence>
<evidence type="ECO:0000256" key="1">
    <source>
        <dbReference type="SAM" id="Phobius"/>
    </source>
</evidence>
<gene>
    <name evidence="2" type="ORF">FD07_GL002238</name>
</gene>
<keyword evidence="3" id="KW-1185">Reference proteome</keyword>
<keyword evidence="1" id="KW-0472">Membrane</keyword>
<evidence type="ECO:0000313" key="2">
    <source>
        <dbReference type="EMBL" id="KRK37898.1"/>
    </source>
</evidence>
<dbReference type="AlphaFoldDB" id="A0A0R1H3L1"/>
<dbReference type="eggNOG" id="ENOG5030ADN">
    <property type="taxonomic scope" value="Bacteria"/>
</dbReference>
<dbReference type="RefSeq" id="WP_020088831.1">
    <property type="nucleotide sequence ID" value="NZ_AZCZ01000008.1"/>
</dbReference>
<dbReference type="OrthoDB" id="2325157at2"/>
<feature type="transmembrane region" description="Helical" evidence="1">
    <location>
        <begin position="15"/>
        <end position="33"/>
    </location>
</feature>
<evidence type="ECO:0000313" key="3">
    <source>
        <dbReference type="Proteomes" id="UP000051176"/>
    </source>
</evidence>
<dbReference type="Proteomes" id="UP000051176">
    <property type="component" value="Unassembled WGS sequence"/>
</dbReference>